<proteinExistence type="inferred from homology"/>
<dbReference type="InterPro" id="IPR050922">
    <property type="entry name" value="LytR/CpsA/Psr_CW_biosynth"/>
</dbReference>
<reference evidence="5" key="1">
    <citation type="submission" date="2020-10" db="EMBL/GenBank/DDBJ databases">
        <authorList>
            <person name="Gilroy R."/>
        </authorList>
    </citation>
    <scope>NUCLEOTIDE SEQUENCE</scope>
    <source>
        <strain evidence="5">ChiSjej3B21-11622</strain>
    </source>
</reference>
<organism evidence="5 6">
    <name type="scientific">Candidatus Limivivens merdigallinarum</name>
    <dbReference type="NCBI Taxonomy" id="2840859"/>
    <lineage>
        <taxon>Bacteria</taxon>
        <taxon>Bacillati</taxon>
        <taxon>Bacillota</taxon>
        <taxon>Clostridia</taxon>
        <taxon>Lachnospirales</taxon>
        <taxon>Lachnospiraceae</taxon>
        <taxon>Lachnospiraceae incertae sedis</taxon>
        <taxon>Candidatus Limivivens</taxon>
    </lineage>
</organism>
<feature type="compositionally biased region" description="Basic and acidic residues" evidence="2">
    <location>
        <begin position="375"/>
        <end position="392"/>
    </location>
</feature>
<evidence type="ECO:0000259" key="4">
    <source>
        <dbReference type="Pfam" id="PF03816"/>
    </source>
</evidence>
<sequence length="400" mass="44383">MGEEQHKKKSRKKIFLLILAVIAAVIGAGVYRLYRFYHQANEALDQIQRYEIPKEEVKINQEVETNEALQGYTNLALFGLDTREGDLNQANSDTIIIASINHDKKEVKLVSVYRDTYLDIGEGLYRKANAAYANGGPSRAVKMLNENLDLDIEDYISVDFGALADVIDALGGLTITVDDAECVHLNNYCVETSEATGGDYEELPGAGTYLMNGVQAVSYARIRYTAGNDFKRTERQREVIAKLIEKAKKADLKTLYRIVNAVFPEVLTSFEKKELVELGTSLITYSLGETAGFPFSHKTGGKGGSGDDEIPVTLESNVEELHAYLFEEEDYQASAKVKEISAQIVEDTGYDEDTDASRENFTTQTGEDFEETEASSEKEMESGTKTELKAESETEISSEP</sequence>
<dbReference type="Gene3D" id="3.40.630.190">
    <property type="entry name" value="LCP protein"/>
    <property type="match status" value="1"/>
</dbReference>
<dbReference type="PANTHER" id="PTHR33392">
    <property type="entry name" value="POLYISOPRENYL-TEICHOIC ACID--PEPTIDOGLYCAN TEICHOIC ACID TRANSFERASE TAGU"/>
    <property type="match status" value="1"/>
</dbReference>
<accession>A0A9D0ZUR8</accession>
<feature type="transmembrane region" description="Helical" evidence="3">
    <location>
        <begin position="14"/>
        <end position="34"/>
    </location>
</feature>
<dbReference type="PANTHER" id="PTHR33392:SF6">
    <property type="entry name" value="POLYISOPRENYL-TEICHOIC ACID--PEPTIDOGLYCAN TEICHOIC ACID TRANSFERASE TAGU"/>
    <property type="match status" value="1"/>
</dbReference>
<name>A0A9D0ZUR8_9FIRM</name>
<dbReference type="NCBIfam" id="TIGR00350">
    <property type="entry name" value="lytR_cpsA_psr"/>
    <property type="match status" value="1"/>
</dbReference>
<evidence type="ECO:0000256" key="3">
    <source>
        <dbReference type="SAM" id="Phobius"/>
    </source>
</evidence>
<keyword evidence="3" id="KW-0812">Transmembrane</keyword>
<feature type="domain" description="Cell envelope-related transcriptional attenuator" evidence="4">
    <location>
        <begin position="91"/>
        <end position="248"/>
    </location>
</feature>
<dbReference type="InterPro" id="IPR004474">
    <property type="entry name" value="LytR_CpsA_psr"/>
</dbReference>
<feature type="region of interest" description="Disordered" evidence="2">
    <location>
        <begin position="347"/>
        <end position="400"/>
    </location>
</feature>
<dbReference type="AlphaFoldDB" id="A0A9D0ZUR8"/>
<evidence type="ECO:0000256" key="2">
    <source>
        <dbReference type="SAM" id="MobiDB-lite"/>
    </source>
</evidence>
<dbReference type="EMBL" id="DVFT01000107">
    <property type="protein sequence ID" value="HIQ96347.1"/>
    <property type="molecule type" value="Genomic_DNA"/>
</dbReference>
<keyword evidence="3" id="KW-1133">Transmembrane helix</keyword>
<comment type="caution">
    <text evidence="5">The sequence shown here is derived from an EMBL/GenBank/DDBJ whole genome shotgun (WGS) entry which is preliminary data.</text>
</comment>
<evidence type="ECO:0000313" key="5">
    <source>
        <dbReference type="EMBL" id="HIQ96347.1"/>
    </source>
</evidence>
<dbReference type="Proteomes" id="UP000886886">
    <property type="component" value="Unassembled WGS sequence"/>
</dbReference>
<keyword evidence="3" id="KW-0472">Membrane</keyword>
<reference evidence="5" key="2">
    <citation type="journal article" date="2021" name="PeerJ">
        <title>Extensive microbial diversity within the chicken gut microbiome revealed by metagenomics and culture.</title>
        <authorList>
            <person name="Gilroy R."/>
            <person name="Ravi A."/>
            <person name="Getino M."/>
            <person name="Pursley I."/>
            <person name="Horton D.L."/>
            <person name="Alikhan N.F."/>
            <person name="Baker D."/>
            <person name="Gharbi K."/>
            <person name="Hall N."/>
            <person name="Watson M."/>
            <person name="Adriaenssens E.M."/>
            <person name="Foster-Nyarko E."/>
            <person name="Jarju S."/>
            <person name="Secka A."/>
            <person name="Antonio M."/>
            <person name="Oren A."/>
            <person name="Chaudhuri R.R."/>
            <person name="La Ragione R."/>
            <person name="Hildebrand F."/>
            <person name="Pallen M.J."/>
        </authorList>
    </citation>
    <scope>NUCLEOTIDE SEQUENCE</scope>
    <source>
        <strain evidence="5">ChiSjej3B21-11622</strain>
    </source>
</reference>
<evidence type="ECO:0000256" key="1">
    <source>
        <dbReference type="ARBA" id="ARBA00006068"/>
    </source>
</evidence>
<protein>
    <submittedName>
        <fullName evidence="5">LCP family protein</fullName>
    </submittedName>
</protein>
<comment type="similarity">
    <text evidence="1">Belongs to the LytR/CpsA/Psr (LCP) family.</text>
</comment>
<evidence type="ECO:0000313" key="6">
    <source>
        <dbReference type="Proteomes" id="UP000886886"/>
    </source>
</evidence>
<dbReference type="Pfam" id="PF03816">
    <property type="entry name" value="LytR_cpsA_psr"/>
    <property type="match status" value="1"/>
</dbReference>
<gene>
    <name evidence="5" type="ORF">IAB26_07270</name>
</gene>